<comment type="caution">
    <text evidence="2">The sequence shown here is derived from an EMBL/GenBank/DDBJ whole genome shotgun (WGS) entry which is preliminary data.</text>
</comment>
<dbReference type="Gene3D" id="1.10.260.130">
    <property type="match status" value="1"/>
</dbReference>
<dbReference type="GO" id="GO:0016042">
    <property type="term" value="P:lipid catabolic process"/>
    <property type="evidence" value="ECO:0007669"/>
    <property type="project" value="InterPro"/>
</dbReference>
<dbReference type="InterPro" id="IPR029058">
    <property type="entry name" value="AB_hydrolase_fold"/>
</dbReference>
<feature type="region of interest" description="Disordered" evidence="1">
    <location>
        <begin position="14"/>
        <end position="43"/>
    </location>
</feature>
<sequence length="411" mass="41121">MVALLALVLAGCGGSSGKGKNRDGDDAAAPAVPGGNAGAPAYTGPTRGAAGDSFYRPADPLPAGKPGDVLSYRTVPAPAQLASLGATVYQVLYLSTDALGKPAAVSGTIVLPGGVDVSKAPVLSYAAGSHGIGDRCAPSKGIADGSDYGLDEIAAAARHGWVVAATDYQGLGTPGEHTYVVGRAEGHAVIDAARAALRLPGAHPAANAKVAYWGYSQGGGAAAWAGELTATYAPELALVGVAAGGVPADLAEVSKVLEGSQQVGLQFMAAVGFDAAYPELRLDSFLTPAGRTAIDALRAGCLDAIAGLAGKGTADIATINPLSTAVWQKRLAENKLGSAPPSVPLFLYHGTKDVTVAYPQGEALMRAYCAKGATVTWQTFDGDHGAGTAVAPAALDFLTARYANLPTPNTC</sequence>
<proteinExistence type="predicted"/>
<protein>
    <submittedName>
        <fullName evidence="2">Triacylglycerol lipase</fullName>
    </submittedName>
</protein>
<dbReference type="PIRSF" id="PIRSF029171">
    <property type="entry name" value="Esterase_LipA"/>
    <property type="match status" value="1"/>
</dbReference>
<evidence type="ECO:0000313" key="2">
    <source>
        <dbReference type="EMBL" id="MBL7630956.1"/>
    </source>
</evidence>
<gene>
    <name evidence="2" type="ORF">I7412_28095</name>
</gene>
<keyword evidence="3" id="KW-1185">Reference proteome</keyword>
<evidence type="ECO:0000313" key="3">
    <source>
        <dbReference type="Proteomes" id="UP000604475"/>
    </source>
</evidence>
<dbReference type="PANTHER" id="PTHR34853:SF1">
    <property type="entry name" value="LIPASE 5"/>
    <property type="match status" value="1"/>
</dbReference>
<dbReference type="AlphaFoldDB" id="A0A937RS62"/>
<dbReference type="EMBL" id="JAEACQ010000257">
    <property type="protein sequence ID" value="MBL7630956.1"/>
    <property type="molecule type" value="Genomic_DNA"/>
</dbReference>
<evidence type="ECO:0000256" key="1">
    <source>
        <dbReference type="SAM" id="MobiDB-lite"/>
    </source>
</evidence>
<dbReference type="SUPFAM" id="SSF53474">
    <property type="entry name" value="alpha/beta-Hydrolases"/>
    <property type="match status" value="1"/>
</dbReference>
<dbReference type="GO" id="GO:0004806">
    <property type="term" value="F:triacylglycerol lipase activity"/>
    <property type="evidence" value="ECO:0007669"/>
    <property type="project" value="InterPro"/>
</dbReference>
<dbReference type="InterPro" id="IPR005152">
    <property type="entry name" value="Lipase_secreted"/>
</dbReference>
<dbReference type="Proteomes" id="UP000604475">
    <property type="component" value="Unassembled WGS sequence"/>
</dbReference>
<dbReference type="Pfam" id="PF03583">
    <property type="entry name" value="LIP"/>
    <property type="match status" value="1"/>
</dbReference>
<name>A0A937RS62_9ACTN</name>
<feature type="compositionally biased region" description="Low complexity" evidence="1">
    <location>
        <begin position="27"/>
        <end position="41"/>
    </location>
</feature>
<reference evidence="2" key="1">
    <citation type="submission" date="2020-12" db="EMBL/GenBank/DDBJ databases">
        <title>Genomic characterization of non-nitrogen-fixing Frankia strains.</title>
        <authorList>
            <person name="Carlos-Shanley C."/>
            <person name="Guerra T."/>
            <person name="Hahn D."/>
        </authorList>
    </citation>
    <scope>NUCLEOTIDE SEQUENCE</scope>
    <source>
        <strain evidence="2">CN6</strain>
    </source>
</reference>
<dbReference type="PANTHER" id="PTHR34853">
    <property type="match status" value="1"/>
</dbReference>
<accession>A0A937RS62</accession>
<dbReference type="Gene3D" id="3.40.50.1820">
    <property type="entry name" value="alpha/beta hydrolase"/>
    <property type="match status" value="1"/>
</dbReference>
<organism evidence="2 3">
    <name type="scientific">Frankia nepalensis</name>
    <dbReference type="NCBI Taxonomy" id="1836974"/>
    <lineage>
        <taxon>Bacteria</taxon>
        <taxon>Bacillati</taxon>
        <taxon>Actinomycetota</taxon>
        <taxon>Actinomycetes</taxon>
        <taxon>Frankiales</taxon>
        <taxon>Frankiaceae</taxon>
        <taxon>Frankia</taxon>
    </lineage>
</organism>